<dbReference type="EMBL" id="PYWC01000133">
    <property type="protein sequence ID" value="PWW71832.1"/>
    <property type="molecule type" value="Genomic_DNA"/>
</dbReference>
<keyword evidence="4" id="KW-0496">Mitochondrion</keyword>
<accession>A0A317SBI0</accession>
<evidence type="ECO:0000313" key="12">
    <source>
        <dbReference type="EMBL" id="PWW71832.1"/>
    </source>
</evidence>
<protein>
    <recommendedName>
        <fullName evidence="7">Small ribosomal subunit protein uS5m</fullName>
    </recommendedName>
</protein>
<dbReference type="PANTHER" id="PTHR48277:SF1">
    <property type="entry name" value="MITOCHONDRIAL RIBOSOMAL PROTEIN S5"/>
    <property type="match status" value="1"/>
</dbReference>
<evidence type="ECO:0000256" key="2">
    <source>
        <dbReference type="ARBA" id="ARBA00008945"/>
    </source>
</evidence>
<comment type="function">
    <text evidence="6">Component of the mitochondrial ribosome (mitoribosome), a dedicated translation machinery responsible for the synthesis of mitochondrial genome-encoded proteins, including at least some of the essential transmembrane subunits of the mitochondrial respiratory chain. The mitoribosomes are attached to the mitochondrial inner membrane and translation products are cotranslationally integrated into the membrane.</text>
</comment>
<dbReference type="InterPro" id="IPR014721">
    <property type="entry name" value="Ribsml_uS5_D2-typ_fold_subgr"/>
</dbReference>
<evidence type="ECO:0000256" key="8">
    <source>
        <dbReference type="PROSITE-ProRule" id="PRU00268"/>
    </source>
</evidence>
<dbReference type="InterPro" id="IPR005324">
    <property type="entry name" value="Ribosomal_uS5_C"/>
</dbReference>
<dbReference type="Proteomes" id="UP000246991">
    <property type="component" value="Unassembled WGS sequence"/>
</dbReference>
<feature type="compositionally biased region" description="Polar residues" evidence="10">
    <location>
        <begin position="43"/>
        <end position="53"/>
    </location>
</feature>
<dbReference type="PROSITE" id="PS50881">
    <property type="entry name" value="S5_DSRBD"/>
    <property type="match status" value="1"/>
</dbReference>
<comment type="caution">
    <text evidence="12">The sequence shown here is derived from an EMBL/GenBank/DDBJ whole genome shotgun (WGS) entry which is preliminary data.</text>
</comment>
<evidence type="ECO:0000256" key="4">
    <source>
        <dbReference type="ARBA" id="ARBA00023128"/>
    </source>
</evidence>
<evidence type="ECO:0000256" key="10">
    <source>
        <dbReference type="SAM" id="MobiDB-lite"/>
    </source>
</evidence>
<comment type="similarity">
    <text evidence="2 9">Belongs to the universal ribosomal protein uS5 family.</text>
</comment>
<gene>
    <name evidence="12" type="ORF">C7212DRAFT_360360</name>
</gene>
<dbReference type="PANTHER" id="PTHR48277">
    <property type="entry name" value="MITOCHONDRIAL RIBOSOMAL PROTEIN S5"/>
    <property type="match status" value="1"/>
</dbReference>
<reference evidence="12 13" key="1">
    <citation type="submission" date="2018-03" db="EMBL/GenBank/DDBJ databases">
        <title>Genomes of Pezizomycetes fungi and the evolution of truffles.</title>
        <authorList>
            <person name="Murat C."/>
            <person name="Payen T."/>
            <person name="Noel B."/>
            <person name="Kuo A."/>
            <person name="Martin F.M."/>
        </authorList>
    </citation>
    <scope>NUCLEOTIDE SEQUENCE [LARGE SCALE GENOMIC DNA]</scope>
    <source>
        <strain evidence="12">091103-1</strain>
    </source>
</reference>
<evidence type="ECO:0000256" key="6">
    <source>
        <dbReference type="ARBA" id="ARBA00037226"/>
    </source>
</evidence>
<comment type="subcellular location">
    <subcellularLocation>
        <location evidence="1">Mitochondrion</location>
    </subcellularLocation>
</comment>
<evidence type="ECO:0000256" key="9">
    <source>
        <dbReference type="RuleBase" id="RU003823"/>
    </source>
</evidence>
<dbReference type="SUPFAM" id="SSF54211">
    <property type="entry name" value="Ribosomal protein S5 domain 2-like"/>
    <property type="match status" value="1"/>
</dbReference>
<dbReference type="Pfam" id="PF03719">
    <property type="entry name" value="Ribosomal_S5_C"/>
    <property type="match status" value="1"/>
</dbReference>
<dbReference type="GO" id="GO:0006412">
    <property type="term" value="P:translation"/>
    <property type="evidence" value="ECO:0007669"/>
    <property type="project" value="InterPro"/>
</dbReference>
<keyword evidence="3 8" id="KW-0689">Ribosomal protein</keyword>
<dbReference type="Gene3D" id="3.30.160.20">
    <property type="match status" value="1"/>
</dbReference>
<dbReference type="InterPro" id="IPR000851">
    <property type="entry name" value="Ribosomal_uS5"/>
</dbReference>
<name>A0A317SBI0_9PEZI</name>
<proteinExistence type="inferred from homology"/>
<evidence type="ECO:0000256" key="3">
    <source>
        <dbReference type="ARBA" id="ARBA00022980"/>
    </source>
</evidence>
<evidence type="ECO:0000256" key="5">
    <source>
        <dbReference type="ARBA" id="ARBA00023274"/>
    </source>
</evidence>
<dbReference type="FunFam" id="3.30.160.20:FF:000022">
    <property type="entry name" value="28S ribosomal protein S5, mitochondrial"/>
    <property type="match status" value="1"/>
</dbReference>
<sequence length="358" mass="39628">MSALPVRSWRCSASTILTILIAGTPYSNQNERGPPLTPPPPNTSLGGRQLTTTPPNPYRHRRSLKAKPESYTTPPPTPYTESEISKLSEYYTDAQLTSLLAGESVIDPTHFHHRHRRPDYDPMKLKYLDDLSTLDPILDTPSGPLTYTPGHPLQPLPRLKDLLTPSAANSATGDPPWMREASLKTGFSVADIRRLRTKVLVSHSVVNQTHMGKIRKMYCLAVAGNGNGLVGIGEGKSVEYSEAHRIATYLAVRNMMPVPRYEDRTIFGNLDIKVGAVELKLFNRPPGFGLRTSQYIFEIAKCLGLSDLSAKVSRSRNPMNVCKATIQALRSQKLPETIARGRGKKLVDVRKVYYNGAV</sequence>
<evidence type="ECO:0000259" key="11">
    <source>
        <dbReference type="PROSITE" id="PS50881"/>
    </source>
</evidence>
<feature type="domain" description="S5 DRBM" evidence="11">
    <location>
        <begin position="195"/>
        <end position="258"/>
    </location>
</feature>
<dbReference type="InterPro" id="IPR013810">
    <property type="entry name" value="Ribosomal_uS5_N"/>
</dbReference>
<dbReference type="SUPFAM" id="SSF54768">
    <property type="entry name" value="dsRNA-binding domain-like"/>
    <property type="match status" value="1"/>
</dbReference>
<dbReference type="Gene3D" id="3.30.230.10">
    <property type="match status" value="1"/>
</dbReference>
<keyword evidence="5 8" id="KW-0687">Ribonucleoprotein</keyword>
<dbReference type="STRING" id="42249.A0A317SBI0"/>
<feature type="region of interest" description="Disordered" evidence="10">
    <location>
        <begin position="28"/>
        <end position="83"/>
    </location>
</feature>
<dbReference type="GO" id="GO:0003723">
    <property type="term" value="F:RNA binding"/>
    <property type="evidence" value="ECO:0007669"/>
    <property type="project" value="InterPro"/>
</dbReference>
<keyword evidence="13" id="KW-1185">Reference proteome</keyword>
<evidence type="ECO:0000256" key="7">
    <source>
        <dbReference type="ARBA" id="ARBA00039335"/>
    </source>
</evidence>
<dbReference type="FunFam" id="3.30.230.10:FF:000041">
    <property type="entry name" value="37S ribosomal protein S5"/>
    <property type="match status" value="1"/>
</dbReference>
<evidence type="ECO:0000256" key="1">
    <source>
        <dbReference type="ARBA" id="ARBA00004173"/>
    </source>
</evidence>
<evidence type="ECO:0000313" key="13">
    <source>
        <dbReference type="Proteomes" id="UP000246991"/>
    </source>
</evidence>
<dbReference type="InterPro" id="IPR020568">
    <property type="entry name" value="Ribosomal_Su5_D2-typ_SF"/>
</dbReference>
<dbReference type="AlphaFoldDB" id="A0A317SBI0"/>
<organism evidence="12 13">
    <name type="scientific">Tuber magnatum</name>
    <name type="common">white Piedmont truffle</name>
    <dbReference type="NCBI Taxonomy" id="42249"/>
    <lineage>
        <taxon>Eukaryota</taxon>
        <taxon>Fungi</taxon>
        <taxon>Dikarya</taxon>
        <taxon>Ascomycota</taxon>
        <taxon>Pezizomycotina</taxon>
        <taxon>Pezizomycetes</taxon>
        <taxon>Pezizales</taxon>
        <taxon>Tuberaceae</taxon>
        <taxon>Tuber</taxon>
    </lineage>
</organism>
<dbReference type="GO" id="GO:0005763">
    <property type="term" value="C:mitochondrial small ribosomal subunit"/>
    <property type="evidence" value="ECO:0007669"/>
    <property type="project" value="UniProtKB-ARBA"/>
</dbReference>
<dbReference type="Pfam" id="PF00333">
    <property type="entry name" value="Ribosomal_S5"/>
    <property type="match status" value="1"/>
</dbReference>
<dbReference type="OrthoDB" id="309483at2759"/>
<dbReference type="GO" id="GO:0003735">
    <property type="term" value="F:structural constituent of ribosome"/>
    <property type="evidence" value="ECO:0007669"/>
    <property type="project" value="UniProtKB-UniRule"/>
</dbReference>